<reference evidence="2" key="2">
    <citation type="submission" date="2018-03" db="EMBL/GenBank/DDBJ databases">
        <title>The Triticum urartu genome reveals the dynamic nature of wheat genome evolution.</title>
        <authorList>
            <person name="Ling H."/>
            <person name="Ma B."/>
            <person name="Shi X."/>
            <person name="Liu H."/>
            <person name="Dong L."/>
            <person name="Sun H."/>
            <person name="Cao Y."/>
            <person name="Gao Q."/>
            <person name="Zheng S."/>
            <person name="Li Y."/>
            <person name="Yu Y."/>
            <person name="Du H."/>
            <person name="Qi M."/>
            <person name="Li Y."/>
            <person name="Yu H."/>
            <person name="Cui Y."/>
            <person name="Wang N."/>
            <person name="Chen C."/>
            <person name="Wu H."/>
            <person name="Zhao Y."/>
            <person name="Zhang J."/>
            <person name="Li Y."/>
            <person name="Zhou W."/>
            <person name="Zhang B."/>
            <person name="Hu W."/>
            <person name="Eijk M."/>
            <person name="Tang J."/>
            <person name="Witsenboer H."/>
            <person name="Zhao S."/>
            <person name="Li Z."/>
            <person name="Zhang A."/>
            <person name="Wang D."/>
            <person name="Liang C."/>
        </authorList>
    </citation>
    <scope>NUCLEOTIDE SEQUENCE [LARGE SCALE GENOMIC DNA]</scope>
    <source>
        <strain evidence="2">cv. G1812</strain>
    </source>
</reference>
<feature type="compositionally biased region" description="Basic residues" evidence="1">
    <location>
        <begin position="83"/>
        <end position="99"/>
    </location>
</feature>
<dbReference type="Gramene" id="TuG1812G0600001593.01.T01">
    <property type="protein sequence ID" value="TuG1812G0600001593.01.T01.cds245668"/>
    <property type="gene ID" value="TuG1812G0600001593.01"/>
</dbReference>
<accession>A0A8R7UT95</accession>
<dbReference type="AlphaFoldDB" id="A0A8R7UT95"/>
<sequence>MQELHAWTPARLQTQGHAGSYEPARVHACRLGCRHRGMPARMNPRGCMHACMHACAGVSLRRALGSSWLPAAGTASSKERAAAARRTRRRGRVARRRSSTARAPARCCTTGAARGSSSAAASSWPAPAWASSAPEGTATARAACSPPTSAWHTGLHRPRRSRRRRLRTSGPEGAGETKAQADRARGP</sequence>
<feature type="compositionally biased region" description="Basic residues" evidence="1">
    <location>
        <begin position="154"/>
        <end position="167"/>
    </location>
</feature>
<dbReference type="Proteomes" id="UP000015106">
    <property type="component" value="Chromosome 6"/>
</dbReference>
<name>A0A8R7UT95_TRIUA</name>
<dbReference type="EnsemblPlants" id="TuG1812G0600001593.01.T01">
    <property type="protein sequence ID" value="TuG1812G0600001593.01.T01.cds245668"/>
    <property type="gene ID" value="TuG1812G0600001593.01"/>
</dbReference>
<evidence type="ECO:0000313" key="2">
    <source>
        <dbReference type="EnsemblPlants" id="TuG1812G0600001593.01.T01.cds245668"/>
    </source>
</evidence>
<feature type="compositionally biased region" description="Low complexity" evidence="1">
    <location>
        <begin position="116"/>
        <end position="134"/>
    </location>
</feature>
<proteinExistence type="predicted"/>
<reference evidence="3" key="1">
    <citation type="journal article" date="2013" name="Nature">
        <title>Draft genome of the wheat A-genome progenitor Triticum urartu.</title>
        <authorList>
            <person name="Ling H.Q."/>
            <person name="Zhao S."/>
            <person name="Liu D."/>
            <person name="Wang J."/>
            <person name="Sun H."/>
            <person name="Zhang C."/>
            <person name="Fan H."/>
            <person name="Li D."/>
            <person name="Dong L."/>
            <person name="Tao Y."/>
            <person name="Gao C."/>
            <person name="Wu H."/>
            <person name="Li Y."/>
            <person name="Cui Y."/>
            <person name="Guo X."/>
            <person name="Zheng S."/>
            <person name="Wang B."/>
            <person name="Yu K."/>
            <person name="Liang Q."/>
            <person name="Yang W."/>
            <person name="Lou X."/>
            <person name="Chen J."/>
            <person name="Feng M."/>
            <person name="Jian J."/>
            <person name="Zhang X."/>
            <person name="Luo G."/>
            <person name="Jiang Y."/>
            <person name="Liu J."/>
            <person name="Wang Z."/>
            <person name="Sha Y."/>
            <person name="Zhang B."/>
            <person name="Wu H."/>
            <person name="Tang D."/>
            <person name="Shen Q."/>
            <person name="Xue P."/>
            <person name="Zou S."/>
            <person name="Wang X."/>
            <person name="Liu X."/>
            <person name="Wang F."/>
            <person name="Yang Y."/>
            <person name="An X."/>
            <person name="Dong Z."/>
            <person name="Zhang K."/>
            <person name="Zhang X."/>
            <person name="Luo M.C."/>
            <person name="Dvorak J."/>
            <person name="Tong Y."/>
            <person name="Wang J."/>
            <person name="Yang H."/>
            <person name="Li Z."/>
            <person name="Wang D."/>
            <person name="Zhang A."/>
            <person name="Wang J."/>
        </authorList>
    </citation>
    <scope>NUCLEOTIDE SEQUENCE</scope>
    <source>
        <strain evidence="3">cv. G1812</strain>
    </source>
</reference>
<organism evidence="2 3">
    <name type="scientific">Triticum urartu</name>
    <name type="common">Red wild einkorn</name>
    <name type="synonym">Crithodium urartu</name>
    <dbReference type="NCBI Taxonomy" id="4572"/>
    <lineage>
        <taxon>Eukaryota</taxon>
        <taxon>Viridiplantae</taxon>
        <taxon>Streptophyta</taxon>
        <taxon>Embryophyta</taxon>
        <taxon>Tracheophyta</taxon>
        <taxon>Spermatophyta</taxon>
        <taxon>Magnoliopsida</taxon>
        <taxon>Liliopsida</taxon>
        <taxon>Poales</taxon>
        <taxon>Poaceae</taxon>
        <taxon>BOP clade</taxon>
        <taxon>Pooideae</taxon>
        <taxon>Triticodae</taxon>
        <taxon>Triticeae</taxon>
        <taxon>Triticinae</taxon>
        <taxon>Triticum</taxon>
    </lineage>
</organism>
<feature type="region of interest" description="Disordered" evidence="1">
    <location>
        <begin position="72"/>
        <end position="187"/>
    </location>
</feature>
<evidence type="ECO:0000256" key="1">
    <source>
        <dbReference type="SAM" id="MobiDB-lite"/>
    </source>
</evidence>
<protein>
    <submittedName>
        <fullName evidence="2">Uncharacterized protein</fullName>
    </submittedName>
</protein>
<reference evidence="2" key="3">
    <citation type="submission" date="2022-06" db="UniProtKB">
        <authorList>
            <consortium name="EnsemblPlants"/>
        </authorList>
    </citation>
    <scope>IDENTIFICATION</scope>
</reference>
<keyword evidence="3" id="KW-1185">Reference proteome</keyword>
<evidence type="ECO:0000313" key="3">
    <source>
        <dbReference type="Proteomes" id="UP000015106"/>
    </source>
</evidence>